<gene>
    <name evidence="2" type="ORF">WL1483_111</name>
</gene>
<dbReference type="AlphaFoldDB" id="A0A0S2SCX5"/>
<name>A0A0S2SCX5_9GAMM</name>
<evidence type="ECO:0000313" key="3">
    <source>
        <dbReference type="Proteomes" id="UP000058114"/>
    </source>
</evidence>
<protein>
    <submittedName>
        <fullName evidence="2">Uncharacterized protein</fullName>
    </submittedName>
</protein>
<sequence length="103" mass="10685">MGGPPLLTGQADGDRLAIVGFRLRLPAELFADARQRLADPGILWLAAQGLFANGQGQIQLPLVAESLHLGSQGHDHPSASMATMAAAGPGRQAQKPWPAQSGL</sequence>
<reference evidence="2 3" key="2">
    <citation type="journal article" date="2016" name="Genome Announc.">
        <title>Complete Genome Sequence of the Highly Virulent Aeromonas schubertii Strain WL1483, Isolated from Diseased Snakehead Fish (Channa argus) in China.</title>
        <authorList>
            <person name="Liu L."/>
            <person name="Li N."/>
            <person name="Zhang D."/>
            <person name="Fu X."/>
            <person name="Shi C."/>
            <person name="Lin Q."/>
            <person name="Hao G."/>
        </authorList>
    </citation>
    <scope>NUCLEOTIDE SEQUENCE [LARGE SCALE GENOMIC DNA]</scope>
    <source>
        <strain evidence="2 3">WL1483</strain>
    </source>
</reference>
<evidence type="ECO:0000256" key="1">
    <source>
        <dbReference type="SAM" id="MobiDB-lite"/>
    </source>
</evidence>
<evidence type="ECO:0000313" key="2">
    <source>
        <dbReference type="EMBL" id="ALP39530.1"/>
    </source>
</evidence>
<reference evidence="3" key="1">
    <citation type="submission" date="2015-10" db="EMBL/GenBank/DDBJ databases">
        <title>Complete Genome Sequence of Aeromonas schubertii strain WL1483.</title>
        <authorList>
            <person name="Liu L."/>
        </authorList>
    </citation>
    <scope>NUCLEOTIDE SEQUENCE [LARGE SCALE GENOMIC DNA]</scope>
    <source>
        <strain evidence="3">WL1483</strain>
    </source>
</reference>
<organism evidence="2 3">
    <name type="scientific">Aeromonas schubertii</name>
    <dbReference type="NCBI Taxonomy" id="652"/>
    <lineage>
        <taxon>Bacteria</taxon>
        <taxon>Pseudomonadati</taxon>
        <taxon>Pseudomonadota</taxon>
        <taxon>Gammaproteobacteria</taxon>
        <taxon>Aeromonadales</taxon>
        <taxon>Aeromonadaceae</taxon>
        <taxon>Aeromonas</taxon>
    </lineage>
</organism>
<dbReference type="KEGG" id="asr:WL1483_111"/>
<accession>A0A0S2SCX5</accession>
<feature type="region of interest" description="Disordered" evidence="1">
    <location>
        <begin position="69"/>
        <end position="103"/>
    </location>
</feature>
<proteinExistence type="predicted"/>
<dbReference type="Proteomes" id="UP000058114">
    <property type="component" value="Chromosome"/>
</dbReference>
<dbReference type="EMBL" id="CP013067">
    <property type="protein sequence ID" value="ALP39530.1"/>
    <property type="molecule type" value="Genomic_DNA"/>
</dbReference>